<dbReference type="Proteomes" id="UP001153636">
    <property type="component" value="Chromosome 5"/>
</dbReference>
<keyword evidence="3" id="KW-1185">Reference proteome</keyword>
<feature type="compositionally biased region" description="Polar residues" evidence="1">
    <location>
        <begin position="49"/>
        <end position="64"/>
    </location>
</feature>
<proteinExistence type="predicted"/>
<dbReference type="OrthoDB" id="10025386at2759"/>
<accession>A0A9P0GIF9</accession>
<evidence type="ECO:0000256" key="1">
    <source>
        <dbReference type="SAM" id="MobiDB-lite"/>
    </source>
</evidence>
<dbReference type="EMBL" id="OV651817">
    <property type="protein sequence ID" value="CAH1110930.1"/>
    <property type="molecule type" value="Genomic_DNA"/>
</dbReference>
<dbReference type="AlphaFoldDB" id="A0A9P0GIF9"/>
<protein>
    <submittedName>
        <fullName evidence="2">Uncharacterized protein</fullName>
    </submittedName>
</protein>
<gene>
    <name evidence="2" type="ORF">PSYICH_LOCUS11705</name>
</gene>
<evidence type="ECO:0000313" key="2">
    <source>
        <dbReference type="EMBL" id="CAH1110930.1"/>
    </source>
</evidence>
<name>A0A9P0GIF9_9CUCU</name>
<sequence length="223" mass="25561">MRKKNHFKYGDLILIPELQKSAGYHLKCYRNLVAVKKSVVDEFNKSSQRENTNNEKFTNAQPNISSNSTDFVTDSTGSSELLPLSLSDEYVDSRIRECDIPEVLYDIVSALVEGPDVRRQKTNYDDVRIKSLCEDIIFIVTKRRIKPPKQLKLGLTIKLLTNSRILTILNKLGYTIAYTTAEELETELTFTSHETSKYSDEKIFSYDSVVKYASKIKKNSKID</sequence>
<feature type="region of interest" description="Disordered" evidence="1">
    <location>
        <begin position="44"/>
        <end position="64"/>
    </location>
</feature>
<reference evidence="2" key="1">
    <citation type="submission" date="2022-01" db="EMBL/GenBank/DDBJ databases">
        <authorList>
            <person name="King R."/>
        </authorList>
    </citation>
    <scope>NUCLEOTIDE SEQUENCE</scope>
</reference>
<organism evidence="2 3">
    <name type="scientific">Psylliodes chrysocephalus</name>
    <dbReference type="NCBI Taxonomy" id="3402493"/>
    <lineage>
        <taxon>Eukaryota</taxon>
        <taxon>Metazoa</taxon>
        <taxon>Ecdysozoa</taxon>
        <taxon>Arthropoda</taxon>
        <taxon>Hexapoda</taxon>
        <taxon>Insecta</taxon>
        <taxon>Pterygota</taxon>
        <taxon>Neoptera</taxon>
        <taxon>Endopterygota</taxon>
        <taxon>Coleoptera</taxon>
        <taxon>Polyphaga</taxon>
        <taxon>Cucujiformia</taxon>
        <taxon>Chrysomeloidea</taxon>
        <taxon>Chrysomelidae</taxon>
        <taxon>Galerucinae</taxon>
        <taxon>Alticini</taxon>
        <taxon>Psylliodes</taxon>
    </lineage>
</organism>
<evidence type="ECO:0000313" key="3">
    <source>
        <dbReference type="Proteomes" id="UP001153636"/>
    </source>
</evidence>